<evidence type="ECO:0000256" key="8">
    <source>
        <dbReference type="ARBA" id="ARBA00049112"/>
    </source>
</evidence>
<sequence length="276" mass="29745">MVNTTSFMDKLVSGQQYHPDHFFLIAGPCVVEGASLLDEVASRVSAVCKRLEIPYIFKASYRKANRTSASSFTGIGDIEALTMLKAVSEKYKLPTVSDIHSAPEAAMAAGYVDMLQIPAFLCRQTELLEAAAKTGKVVNVKKGQFLSGASMKFAVEKIKAAGNDQVLLTERGTTFGYQDLVVDYRNIPVMQQTGVPVVMDCTHSLQQPNQTTGVTGGNPQMIETIAKAAIAAGANGLFIETHPNPAVAKSDGANMLQLDLLEPLLEKLLRIRKAIL</sequence>
<dbReference type="PANTHER" id="PTHR21057">
    <property type="entry name" value="PHOSPHO-2-DEHYDRO-3-DEOXYHEPTONATE ALDOLASE"/>
    <property type="match status" value="1"/>
</dbReference>
<evidence type="ECO:0000256" key="3">
    <source>
        <dbReference type="ARBA" id="ARBA00004845"/>
    </source>
</evidence>
<evidence type="ECO:0000256" key="2">
    <source>
        <dbReference type="ARBA" id="ARBA00004756"/>
    </source>
</evidence>
<dbReference type="RefSeq" id="WP_146779762.1">
    <property type="nucleotide sequence ID" value="NZ_CP042434.1"/>
</dbReference>
<evidence type="ECO:0000313" key="11">
    <source>
        <dbReference type="Proteomes" id="UP000321291"/>
    </source>
</evidence>
<proteinExistence type="inferred from homology"/>
<reference evidence="10 11" key="1">
    <citation type="journal article" date="2017" name="Int. J. Syst. Evol. Microbiol.">
        <title>Arachidicoccus ginsenosidivorans sp. nov., with ginsenoside-converting activity isolated from ginseng cultivating soil.</title>
        <authorList>
            <person name="Siddiqi M.Z."/>
            <person name="Aslam Z."/>
            <person name="Im W.T."/>
        </authorList>
    </citation>
    <scope>NUCLEOTIDE SEQUENCE [LARGE SCALE GENOMIC DNA]</scope>
    <source>
        <strain evidence="10 11">Gsoil 809</strain>
    </source>
</reference>
<keyword evidence="7 10" id="KW-0808">Transferase</keyword>
<evidence type="ECO:0000256" key="5">
    <source>
        <dbReference type="ARBA" id="ARBA00012693"/>
    </source>
</evidence>
<keyword evidence="11" id="KW-1185">Reference proteome</keyword>
<dbReference type="Proteomes" id="UP000321291">
    <property type="component" value="Chromosome"/>
</dbReference>
<evidence type="ECO:0000256" key="6">
    <source>
        <dbReference type="ARBA" id="ARBA00022490"/>
    </source>
</evidence>
<comment type="pathway">
    <text evidence="2">Bacterial outer membrane biogenesis; lipopolysaccharide biosynthesis.</text>
</comment>
<evidence type="ECO:0000256" key="4">
    <source>
        <dbReference type="ARBA" id="ARBA00010499"/>
    </source>
</evidence>
<evidence type="ECO:0000313" key="10">
    <source>
        <dbReference type="EMBL" id="QEC70498.1"/>
    </source>
</evidence>
<protein>
    <recommendedName>
        <fullName evidence="5">3-deoxy-8-phosphooctulonate synthase</fullName>
        <ecNumber evidence="5">2.5.1.55</ecNumber>
    </recommendedName>
</protein>
<name>A0A5B8VJL6_9BACT</name>
<organism evidence="10 11">
    <name type="scientific">Arachidicoccus ginsenosidivorans</name>
    <dbReference type="NCBI Taxonomy" id="496057"/>
    <lineage>
        <taxon>Bacteria</taxon>
        <taxon>Pseudomonadati</taxon>
        <taxon>Bacteroidota</taxon>
        <taxon>Chitinophagia</taxon>
        <taxon>Chitinophagales</taxon>
        <taxon>Chitinophagaceae</taxon>
        <taxon>Arachidicoccus</taxon>
    </lineage>
</organism>
<dbReference type="EC" id="2.5.1.55" evidence="5"/>
<dbReference type="GO" id="GO:0005737">
    <property type="term" value="C:cytoplasm"/>
    <property type="evidence" value="ECO:0007669"/>
    <property type="project" value="UniProtKB-SubCell"/>
</dbReference>
<dbReference type="UniPathway" id="UPA00030"/>
<dbReference type="InterPro" id="IPR013785">
    <property type="entry name" value="Aldolase_TIM"/>
</dbReference>
<gene>
    <name evidence="10" type="ORF">FSB73_01025</name>
</gene>
<dbReference type="SUPFAM" id="SSF51569">
    <property type="entry name" value="Aldolase"/>
    <property type="match status" value="1"/>
</dbReference>
<dbReference type="NCBIfam" id="NF003543">
    <property type="entry name" value="PRK05198.1"/>
    <property type="match status" value="1"/>
</dbReference>
<evidence type="ECO:0000259" key="9">
    <source>
        <dbReference type="Pfam" id="PF00793"/>
    </source>
</evidence>
<dbReference type="KEGG" id="agi:FSB73_01025"/>
<dbReference type="GO" id="GO:0008676">
    <property type="term" value="F:3-deoxy-8-phosphooctulonate synthase activity"/>
    <property type="evidence" value="ECO:0007669"/>
    <property type="project" value="UniProtKB-EC"/>
</dbReference>
<dbReference type="GO" id="GO:0009103">
    <property type="term" value="P:lipopolysaccharide biosynthetic process"/>
    <property type="evidence" value="ECO:0007669"/>
    <property type="project" value="UniProtKB-UniPathway"/>
</dbReference>
<accession>A0A5B8VJL6</accession>
<keyword evidence="6" id="KW-0963">Cytoplasm</keyword>
<comment type="pathway">
    <text evidence="3">Carbohydrate biosynthesis; 3-deoxy-D-manno-octulosonate biosynthesis; 3-deoxy-D-manno-octulosonate from D-ribulose 5-phosphate: step 2/3.</text>
</comment>
<evidence type="ECO:0000256" key="7">
    <source>
        <dbReference type="ARBA" id="ARBA00022679"/>
    </source>
</evidence>
<feature type="domain" description="DAHP synthetase I/KDSA" evidence="9">
    <location>
        <begin position="20"/>
        <end position="268"/>
    </location>
</feature>
<comment type="subcellular location">
    <subcellularLocation>
        <location evidence="1">Cytoplasm</location>
    </subcellularLocation>
</comment>
<dbReference type="EMBL" id="CP042434">
    <property type="protein sequence ID" value="QEC70498.1"/>
    <property type="molecule type" value="Genomic_DNA"/>
</dbReference>
<comment type="similarity">
    <text evidence="4">Belongs to the KdsA family.</text>
</comment>
<dbReference type="AlphaFoldDB" id="A0A5B8VJL6"/>
<dbReference type="Gene3D" id="3.20.20.70">
    <property type="entry name" value="Aldolase class I"/>
    <property type="match status" value="1"/>
</dbReference>
<dbReference type="NCBIfam" id="TIGR01362">
    <property type="entry name" value="KDO8P_synth"/>
    <property type="match status" value="1"/>
</dbReference>
<dbReference type="InterPro" id="IPR006218">
    <property type="entry name" value="DAHP1/KDSA"/>
</dbReference>
<dbReference type="Pfam" id="PF00793">
    <property type="entry name" value="DAHP_synth_1"/>
    <property type="match status" value="1"/>
</dbReference>
<dbReference type="OrthoDB" id="9776934at2"/>
<dbReference type="UniPathway" id="UPA00357">
    <property type="reaction ID" value="UER00474"/>
</dbReference>
<comment type="catalytic activity">
    <reaction evidence="8">
        <text>D-arabinose 5-phosphate + phosphoenolpyruvate + H2O = 3-deoxy-alpha-D-manno-2-octulosonate-8-phosphate + phosphate</text>
        <dbReference type="Rhea" id="RHEA:14053"/>
        <dbReference type="ChEBI" id="CHEBI:15377"/>
        <dbReference type="ChEBI" id="CHEBI:43474"/>
        <dbReference type="ChEBI" id="CHEBI:57693"/>
        <dbReference type="ChEBI" id="CHEBI:58702"/>
        <dbReference type="ChEBI" id="CHEBI:85985"/>
        <dbReference type="EC" id="2.5.1.55"/>
    </reaction>
</comment>
<dbReference type="InterPro" id="IPR006269">
    <property type="entry name" value="KDO8P_synthase"/>
</dbReference>
<evidence type="ECO:0000256" key="1">
    <source>
        <dbReference type="ARBA" id="ARBA00004496"/>
    </source>
</evidence>